<evidence type="ECO:0000313" key="2">
    <source>
        <dbReference type="EMBL" id="MCQ8771019.1"/>
    </source>
</evidence>
<keyword evidence="2" id="KW-0378">Hydrolase</keyword>
<dbReference type="Proteomes" id="UP001142374">
    <property type="component" value="Unassembled WGS sequence"/>
</dbReference>
<dbReference type="PANTHER" id="PTHR37017:SF11">
    <property type="entry name" value="ESTERASE_LIPASE_THIOESTERASE DOMAIN-CONTAINING PROTEIN"/>
    <property type="match status" value="1"/>
</dbReference>
<dbReference type="RefSeq" id="WP_168094311.1">
    <property type="nucleotide sequence ID" value="NZ_JAATER010000236.1"/>
</dbReference>
<name>A0A9X2LGS3_9ACTN</name>
<evidence type="ECO:0000313" key="3">
    <source>
        <dbReference type="Proteomes" id="UP001142374"/>
    </source>
</evidence>
<reference evidence="2" key="1">
    <citation type="submission" date="2022-06" db="EMBL/GenBank/DDBJ databases">
        <title>WGS of actinobacteria.</title>
        <authorList>
            <person name="Thawai C."/>
        </authorList>
    </citation>
    <scope>NUCLEOTIDE SEQUENCE</scope>
    <source>
        <strain evidence="2">AA8</strain>
    </source>
</reference>
<dbReference type="Pfam" id="PF12697">
    <property type="entry name" value="Abhydrolase_6"/>
    <property type="match status" value="1"/>
</dbReference>
<dbReference type="GO" id="GO:0016787">
    <property type="term" value="F:hydrolase activity"/>
    <property type="evidence" value="ECO:0007669"/>
    <property type="project" value="UniProtKB-KW"/>
</dbReference>
<dbReference type="AlphaFoldDB" id="A0A9X2LGS3"/>
<dbReference type="InterPro" id="IPR029058">
    <property type="entry name" value="AB_hydrolase_fold"/>
</dbReference>
<proteinExistence type="predicted"/>
<gene>
    <name evidence="2" type="ORF">NQU55_14765</name>
</gene>
<organism evidence="2 3">
    <name type="scientific">Streptomyces telluris</name>
    <dbReference type="NCBI Taxonomy" id="2720021"/>
    <lineage>
        <taxon>Bacteria</taxon>
        <taxon>Bacillati</taxon>
        <taxon>Actinomycetota</taxon>
        <taxon>Actinomycetes</taxon>
        <taxon>Kitasatosporales</taxon>
        <taxon>Streptomycetaceae</taxon>
        <taxon>Streptomyces</taxon>
    </lineage>
</organism>
<protein>
    <submittedName>
        <fullName evidence="2">Alpha/beta fold hydrolase</fullName>
    </submittedName>
</protein>
<dbReference type="InterPro" id="IPR052897">
    <property type="entry name" value="Sec-Metab_Biosynth_Hydrolase"/>
</dbReference>
<dbReference type="InterPro" id="IPR000073">
    <property type="entry name" value="AB_hydrolase_1"/>
</dbReference>
<dbReference type="Gene3D" id="3.40.50.1820">
    <property type="entry name" value="alpha/beta hydrolase"/>
    <property type="match status" value="1"/>
</dbReference>
<sequence>MNADTDRPTFLLVHGAWHGAWCWDLLRAALDAEGRRSQAVDLPSANPSAGRYGGARPAGMLDDADVIRDSLRRIDGPVVVVAHSYGGVPATEAVADAANVAGVVYLAAFPLDVGESMFTFIGAPVPDDGTGHTPPYEDARRILFDDVPEADADRAVARLRPQSVRSFTERVTTAGWRTVPSSYIVCDHDQALEPSRQHELAARADSVHRLPSSHSPFLSMPRQLATLLGRIATATSTLPAPRR</sequence>
<evidence type="ECO:0000259" key="1">
    <source>
        <dbReference type="Pfam" id="PF12697"/>
    </source>
</evidence>
<accession>A0A9X2LGS3</accession>
<feature type="domain" description="AB hydrolase-1" evidence="1">
    <location>
        <begin position="10"/>
        <end position="225"/>
    </location>
</feature>
<dbReference type="EMBL" id="JANIID010000011">
    <property type="protein sequence ID" value="MCQ8771019.1"/>
    <property type="molecule type" value="Genomic_DNA"/>
</dbReference>
<dbReference type="PANTHER" id="PTHR37017">
    <property type="entry name" value="AB HYDROLASE-1 DOMAIN-CONTAINING PROTEIN-RELATED"/>
    <property type="match status" value="1"/>
</dbReference>
<keyword evidence="3" id="KW-1185">Reference proteome</keyword>
<comment type="caution">
    <text evidence="2">The sequence shown here is derived from an EMBL/GenBank/DDBJ whole genome shotgun (WGS) entry which is preliminary data.</text>
</comment>
<dbReference type="SUPFAM" id="SSF53474">
    <property type="entry name" value="alpha/beta-Hydrolases"/>
    <property type="match status" value="1"/>
</dbReference>